<protein>
    <submittedName>
        <fullName evidence="5">Fibronectin type III domain-containing protein</fullName>
    </submittedName>
</protein>
<dbReference type="PROSITE" id="PS51820">
    <property type="entry name" value="PA14"/>
    <property type="match status" value="2"/>
</dbReference>
<dbReference type="Gene3D" id="3.40.50.1820">
    <property type="entry name" value="alpha/beta hydrolase"/>
    <property type="match status" value="1"/>
</dbReference>
<dbReference type="NCBIfam" id="TIGR04183">
    <property type="entry name" value="Por_Secre_tail"/>
    <property type="match status" value="1"/>
</dbReference>
<dbReference type="SUPFAM" id="SSF53474">
    <property type="entry name" value="alpha/beta-Hydrolases"/>
    <property type="match status" value="1"/>
</dbReference>
<feature type="domain" description="Fibronectin type-III" evidence="3">
    <location>
        <begin position="795"/>
        <end position="885"/>
    </location>
</feature>
<proteinExistence type="predicted"/>
<dbReference type="InterPro" id="IPR026444">
    <property type="entry name" value="Secre_tail"/>
</dbReference>
<dbReference type="Gene3D" id="2.60.120.380">
    <property type="match status" value="1"/>
</dbReference>
<feature type="domain" description="PA14" evidence="4">
    <location>
        <begin position="636"/>
        <end position="781"/>
    </location>
</feature>
<evidence type="ECO:0000256" key="2">
    <source>
        <dbReference type="SAM" id="SignalP"/>
    </source>
</evidence>
<feature type="domain" description="PA14" evidence="4">
    <location>
        <begin position="877"/>
        <end position="1014"/>
    </location>
</feature>
<dbReference type="CDD" id="cd00063">
    <property type="entry name" value="FN3"/>
    <property type="match status" value="6"/>
</dbReference>
<dbReference type="Proteomes" id="UP000199310">
    <property type="component" value="Unassembled WGS sequence"/>
</dbReference>
<evidence type="ECO:0000259" key="4">
    <source>
        <dbReference type="PROSITE" id="PS51820"/>
    </source>
</evidence>
<evidence type="ECO:0000313" key="5">
    <source>
        <dbReference type="EMBL" id="SEW50321.1"/>
    </source>
</evidence>
<feature type="domain" description="Fibronectin type-III" evidence="3">
    <location>
        <begin position="1033"/>
        <end position="1123"/>
    </location>
</feature>
<dbReference type="EMBL" id="FOJG01000002">
    <property type="protein sequence ID" value="SEW50321.1"/>
    <property type="molecule type" value="Genomic_DNA"/>
</dbReference>
<feature type="domain" description="Fibronectin type-III" evidence="3">
    <location>
        <begin position="453"/>
        <end position="546"/>
    </location>
</feature>
<dbReference type="InterPro" id="IPR037524">
    <property type="entry name" value="PA14/GLEYA"/>
</dbReference>
<dbReference type="Pfam" id="PF00041">
    <property type="entry name" value="fn3"/>
    <property type="match status" value="3"/>
</dbReference>
<reference evidence="6" key="1">
    <citation type="submission" date="2016-10" db="EMBL/GenBank/DDBJ databases">
        <authorList>
            <person name="Varghese N."/>
            <person name="Submissions S."/>
        </authorList>
    </citation>
    <scope>NUCLEOTIDE SEQUENCE [LARGE SCALE GENOMIC DNA]</scope>
    <source>
        <strain evidence="6">DSM 3695</strain>
    </source>
</reference>
<dbReference type="PROSITE" id="PS50853">
    <property type="entry name" value="FN3"/>
    <property type="match status" value="6"/>
</dbReference>
<evidence type="ECO:0000256" key="1">
    <source>
        <dbReference type="ARBA" id="ARBA00022737"/>
    </source>
</evidence>
<evidence type="ECO:0000259" key="3">
    <source>
        <dbReference type="PROSITE" id="PS50853"/>
    </source>
</evidence>
<feature type="chain" id="PRO_5011435153" evidence="2">
    <location>
        <begin position="22"/>
        <end position="2243"/>
    </location>
</feature>
<dbReference type="Pfam" id="PF07691">
    <property type="entry name" value="PA14"/>
    <property type="match status" value="2"/>
</dbReference>
<dbReference type="Pfam" id="PF17963">
    <property type="entry name" value="Big_9"/>
    <property type="match status" value="2"/>
</dbReference>
<keyword evidence="2" id="KW-0732">Signal</keyword>
<dbReference type="SUPFAM" id="SSF49313">
    <property type="entry name" value="Cadherin-like"/>
    <property type="match status" value="3"/>
</dbReference>
<dbReference type="InterPro" id="IPR029058">
    <property type="entry name" value="AB_hydrolase_fold"/>
</dbReference>
<dbReference type="SMART" id="SM00060">
    <property type="entry name" value="FN3"/>
    <property type="match status" value="6"/>
</dbReference>
<dbReference type="InterPro" id="IPR003961">
    <property type="entry name" value="FN3_dom"/>
</dbReference>
<dbReference type="PANTHER" id="PTHR13817:SF73">
    <property type="entry name" value="FIBRONECTIN TYPE-III DOMAIN-CONTAINING PROTEIN"/>
    <property type="match status" value="1"/>
</dbReference>
<feature type="domain" description="Fibronectin type-III" evidence="3">
    <location>
        <begin position="1863"/>
        <end position="1953"/>
    </location>
</feature>
<dbReference type="Pfam" id="PF05345">
    <property type="entry name" value="He_PIG"/>
    <property type="match status" value="1"/>
</dbReference>
<evidence type="ECO:0000313" key="6">
    <source>
        <dbReference type="Proteomes" id="UP000199310"/>
    </source>
</evidence>
<gene>
    <name evidence="5" type="ORF">SAMN04488122_3754</name>
</gene>
<dbReference type="InterPro" id="IPR011658">
    <property type="entry name" value="PA14_dom"/>
</dbReference>
<dbReference type="InterPro" id="IPR015919">
    <property type="entry name" value="Cadherin-like_sf"/>
</dbReference>
<name>A0A1I0S5G8_9BACT</name>
<sequence>MKKFYHLLLILLFVSMGHSWAQTGAMNPTDPVREYRADSVPVTPPWNNLVVWVKTSRLNWNTSSYKAYYYNGMAFRLKFPKSYVPGGTKKYPLLVFFHGVGEKGTIYDNEFQLYHGGDVMAAKVDNGSFDGFLLYPQNQSGFFGNPQYDNINALINNYLIPQNNVDPYRILVNGLSGGGASAWEYMIRYPKQVAASLPISAASTLFKNDIQTYKWTPIWQFQGGQDTNPDPGTTKNVQDAILAAGGNIKVTVYPNIGHGCWDAAWAEPDFYPFLLRAHKANPWPLTGRTEFCPDDPINVTLGLTAGFDGYEWRKDGVVIPGATSNTLAVTTIGSYDARIKTGADWSPYSPAPVVIKIKTPTVSPTITIPGLQSIVIPTPEGKTSVTLQVPPTFATYSWRKTSDTATQIGNANSYQASTPGGYVVKVMEQYGCASSFSAPFNVISATGANAPAAAAGVTALPLSKTQLEVDWTRNPNAPYPETGYEIYRSTTSGSGYVLVAITAAGAVTYVDNGLNANTTYYYIVRAVNNNGAAAVSNQASAKTLVDNVPPTSPPNLRITGTSSNYVSLAWDAATDDVGVDKYDIYINGVKSYVVAGTQTTYTAYNLTKGNVYTFFVKARDLAGNVSPASNQANTQAILKGLNYKVVNGTFSVLPNFDALTAVASGITPAVDLTVRTADVNYGIIWQGFINITVAGSYTFGITSDDGSRLYINVPYSSTATPTIDNDGLHGDVSKEATLNLAVGVYPFTATFFQQGGGQTMNVYWKNTANGVTTAQPIPASAFTEGTSSPGNAPAAPSNIKATATAYNRINLTWNDNSSNETGFEIYRSTTATGVYNTIYTTGANANSFTDTTVVPQTTYYYKIQAINQYGSSGFNQDNLGGLAYAFYYVPGSGTLPNFNSLTPTSTGLVSTVSLSVATRTDNFAILYKGIINIPTAGNYTFYTASDDGSNLLIDSVQIVNNNFAQGTTERSGTVNLTAGIHKFQVGYAQGGGGYTLTASYAGPGISKRLIPDSAFFNKNMRATTLALPGSPVSPSNLVATAIATNKITLNWNDNSNNETTFEIYRSNPDNSNFKLIGTVGADVNTYTDSTLFANLTYYYKVRALNAGGNSGYSNEANTTTLNHLPVFTANLNDRTTHYSMPLVINMAATDADAEVLTFTSENVPSFGTLADNGNGTATLSFNPTNGDVGVYPNIKVKVTDQHGGTTTQTFTLTITNTYTPVLNNISNVTLNGGSSTQVNITATNNNQGDVLTWTASGLPSFATLVPNSNTATIQVNPTNADAGFYPVTVTISGSGGTDSKTFNIVVNVLNPNKRVYIDFTDGTLLSGGYWNNTTKQPALNDTYSNLKDSSLTPTTIGFQIMTPWQNLTNGSNVLGATTGNNSGVYPDNVMITAYWSSTVKQTIKFTGLKTGAAYKYKFTFFGSRGSVTDNRTSVYTVNGASVTLNAASNTTNTVSLSNIVPNASGEVTLDLTSGAGSQYSYLNAMIIDESYDDQTPPAKPGNLAATQATKGVKLTWTDFAYNEVSYDVYRADSLKGAYTLLKSTAANTITYTDSTAKANSTYAYAVKAVNGYGARYSDSVKITTGNNLPVLPAISNVAMKTGDTLRLNLIATDDPEDTLTLSASGLPAFATLSNTGNGTGVLTLTPGNNAVGTYNGITITVTDNKGGSASRTFNVSVKDKSITNVYININESAPVAPAPWNNTSTAPAAGKTTSNLLDENGVNTGISLVQVDGIQGSNTLGAVTGNNSGVYPDAVMMTQYYEGSDNIRKLRFTNVPTGKKYNLVFFGSRSGVTDNRNTDYTAGGQTVTLNAASNTSNTVQINGLTPDANGYIEFTFKRSSGSSFGYLGAVVLQSFIDNGLPTSPNNLNAVGISKSAIKLTWTDRASNETGYEVWRSLTYDGTYTLVTTTAANVTTYQDNSLNKNTTYYYKVRAVASSIYSDYSNTTNAATYAYTMFMNFNRDNPAGAPWNNTNNVPMTGQVFANLLNDEGNNSGLSVTVINNFSGENPFGMNTGNNSGVYPDNVIRSTWWLDIGTAARLRIDGLNQAQSYSFTFFGSRDGGGDRTTVYAINGKSVSLNCSNNISQTVTLTDVRPDENGGVFVDVSLGATSSFGYLGAMVISGYTAKDTTSGLQAIQGRPAGVTYKNTTNASLKGNVEVISAYPNPFQGQVILQLNNTGTSKDLAFKLYKADGQLVSGKAFPQVATGTQQLRLDFSSYNLPAGVYMLQVISNGTAVKTIKLIKN</sequence>
<dbReference type="SUPFAM" id="SSF49265">
    <property type="entry name" value="Fibronectin type III"/>
    <property type="match status" value="3"/>
</dbReference>
<dbReference type="InterPro" id="IPR050964">
    <property type="entry name" value="Striated_Muscle_Regulatory"/>
</dbReference>
<feature type="domain" description="Fibronectin type-III" evidence="3">
    <location>
        <begin position="552"/>
        <end position="640"/>
    </location>
</feature>
<dbReference type="OrthoDB" id="9803616at2"/>
<keyword evidence="1" id="KW-0677">Repeat</keyword>
<dbReference type="GO" id="GO:0016020">
    <property type="term" value="C:membrane"/>
    <property type="evidence" value="ECO:0007669"/>
    <property type="project" value="InterPro"/>
</dbReference>
<dbReference type="InterPro" id="IPR036116">
    <property type="entry name" value="FN3_sf"/>
</dbReference>
<dbReference type="PANTHER" id="PTHR13817">
    <property type="entry name" value="TITIN"/>
    <property type="match status" value="1"/>
</dbReference>
<dbReference type="RefSeq" id="WP_089897155.1">
    <property type="nucleotide sequence ID" value="NZ_FOJG01000002.1"/>
</dbReference>
<dbReference type="SUPFAM" id="SSF56988">
    <property type="entry name" value="Anthrax protective antigen"/>
    <property type="match status" value="1"/>
</dbReference>
<organism evidence="5 6">
    <name type="scientific">Chitinophaga arvensicola</name>
    <dbReference type="NCBI Taxonomy" id="29529"/>
    <lineage>
        <taxon>Bacteria</taxon>
        <taxon>Pseudomonadati</taxon>
        <taxon>Bacteroidota</taxon>
        <taxon>Chitinophagia</taxon>
        <taxon>Chitinophagales</taxon>
        <taxon>Chitinophagaceae</taxon>
        <taxon>Chitinophaga</taxon>
    </lineage>
</organism>
<feature type="signal peptide" evidence="2">
    <location>
        <begin position="1"/>
        <end position="21"/>
    </location>
</feature>
<feature type="domain" description="Fibronectin type-III" evidence="3">
    <location>
        <begin position="1496"/>
        <end position="1587"/>
    </location>
</feature>
<dbReference type="GO" id="GO:0005509">
    <property type="term" value="F:calcium ion binding"/>
    <property type="evidence" value="ECO:0007669"/>
    <property type="project" value="InterPro"/>
</dbReference>
<accession>A0A1I0S5G8</accession>
<dbReference type="InterPro" id="IPR013783">
    <property type="entry name" value="Ig-like_fold"/>
</dbReference>
<dbReference type="STRING" id="29529.SAMN04488122_3754"/>
<dbReference type="Gene3D" id="2.60.40.10">
    <property type="entry name" value="Immunoglobulins"/>
    <property type="match status" value="9"/>
</dbReference>
<keyword evidence="6" id="KW-1185">Reference proteome</keyword>
<dbReference type="Pfam" id="PF18962">
    <property type="entry name" value="Por_Secre_tail"/>
    <property type="match status" value="1"/>
</dbReference>
<dbReference type="SMART" id="SM00758">
    <property type="entry name" value="PA14"/>
    <property type="match status" value="2"/>
</dbReference>